<keyword evidence="3" id="KW-1185">Reference proteome</keyword>
<dbReference type="Proteomes" id="UP001526147">
    <property type="component" value="Unassembled WGS sequence"/>
</dbReference>
<organism evidence="2 3">
    <name type="scientific">Metabacillus halosaccharovorans</name>
    <dbReference type="NCBI Taxonomy" id="930124"/>
    <lineage>
        <taxon>Bacteria</taxon>
        <taxon>Bacillati</taxon>
        <taxon>Bacillota</taxon>
        <taxon>Bacilli</taxon>
        <taxon>Bacillales</taxon>
        <taxon>Bacillaceae</taxon>
        <taxon>Metabacillus</taxon>
    </lineage>
</organism>
<dbReference type="Gene3D" id="3.30.1050.10">
    <property type="entry name" value="SCP2 sterol-binding domain"/>
    <property type="match status" value="1"/>
</dbReference>
<comment type="caution">
    <text evidence="2">The sequence shown here is derived from an EMBL/GenBank/DDBJ whole genome shotgun (WGS) entry which is preliminary data.</text>
</comment>
<dbReference type="SUPFAM" id="SSF55718">
    <property type="entry name" value="SCP-like"/>
    <property type="match status" value="1"/>
</dbReference>
<dbReference type="EMBL" id="JAOYEY010000043">
    <property type="protein sequence ID" value="MCV9886824.1"/>
    <property type="molecule type" value="Genomic_DNA"/>
</dbReference>
<dbReference type="RefSeq" id="WP_264143355.1">
    <property type="nucleotide sequence ID" value="NZ_JAOYEY010000043.1"/>
</dbReference>
<name>A0ABT3DIV1_9BACI</name>
<gene>
    <name evidence="2" type="ORF">OIH86_14390</name>
</gene>
<dbReference type="Pfam" id="PF02036">
    <property type="entry name" value="SCP2"/>
    <property type="match status" value="1"/>
</dbReference>
<evidence type="ECO:0000313" key="2">
    <source>
        <dbReference type="EMBL" id="MCV9886824.1"/>
    </source>
</evidence>
<accession>A0ABT3DIV1</accession>
<reference evidence="2 3" key="1">
    <citation type="submission" date="2022-10" db="EMBL/GenBank/DDBJ databases">
        <title>Draft genome assembly of moderately radiation resistant bacterium Metabacillus halosaccharovorans.</title>
        <authorList>
            <person name="Pal S."/>
            <person name="Gopinathan A."/>
        </authorList>
    </citation>
    <scope>NUCLEOTIDE SEQUENCE [LARGE SCALE GENOMIC DNA]</scope>
    <source>
        <strain evidence="2 3">VITHBRA001</strain>
    </source>
</reference>
<proteinExistence type="predicted"/>
<evidence type="ECO:0000313" key="3">
    <source>
        <dbReference type="Proteomes" id="UP001526147"/>
    </source>
</evidence>
<protein>
    <submittedName>
        <fullName evidence="2">SCP2 sterol-binding domain-containing protein</fullName>
    </submittedName>
</protein>
<evidence type="ECO:0000259" key="1">
    <source>
        <dbReference type="Pfam" id="PF02036"/>
    </source>
</evidence>
<dbReference type="InterPro" id="IPR003033">
    <property type="entry name" value="SCP2_sterol-bd_dom"/>
</dbReference>
<sequence>MFLTDFISSLNKADFIKPILTNRNLIVEVKLKSTESYFLEFSSKGSSVLASCPQKVDFVIEGGKQDLEEMIKNNISMKQLISFGSISIKGSYRDFLKLDALIKLA</sequence>
<dbReference type="InterPro" id="IPR036527">
    <property type="entry name" value="SCP2_sterol-bd_dom_sf"/>
</dbReference>
<feature type="domain" description="SCP2" evidence="1">
    <location>
        <begin position="26"/>
        <end position="103"/>
    </location>
</feature>